<gene>
    <name evidence="2" type="ordered locus">Hoch_3694</name>
</gene>
<reference evidence="2 3" key="1">
    <citation type="journal article" date="2010" name="Stand. Genomic Sci.">
        <title>Complete genome sequence of Haliangium ochraceum type strain (SMP-2).</title>
        <authorList>
            <consortium name="US DOE Joint Genome Institute (JGI-PGF)"/>
            <person name="Ivanova N."/>
            <person name="Daum C."/>
            <person name="Lang E."/>
            <person name="Abt B."/>
            <person name="Kopitz M."/>
            <person name="Saunders E."/>
            <person name="Lapidus A."/>
            <person name="Lucas S."/>
            <person name="Glavina Del Rio T."/>
            <person name="Nolan M."/>
            <person name="Tice H."/>
            <person name="Copeland A."/>
            <person name="Cheng J.F."/>
            <person name="Chen F."/>
            <person name="Bruce D."/>
            <person name="Goodwin L."/>
            <person name="Pitluck S."/>
            <person name="Mavromatis K."/>
            <person name="Pati A."/>
            <person name="Mikhailova N."/>
            <person name="Chen A."/>
            <person name="Palaniappan K."/>
            <person name="Land M."/>
            <person name="Hauser L."/>
            <person name="Chang Y.J."/>
            <person name="Jeffries C.D."/>
            <person name="Detter J.C."/>
            <person name="Brettin T."/>
            <person name="Rohde M."/>
            <person name="Goker M."/>
            <person name="Bristow J."/>
            <person name="Markowitz V."/>
            <person name="Eisen J.A."/>
            <person name="Hugenholtz P."/>
            <person name="Kyrpides N.C."/>
            <person name="Klenk H.P."/>
        </authorList>
    </citation>
    <scope>NUCLEOTIDE SEQUENCE [LARGE SCALE GENOMIC DNA]</scope>
    <source>
        <strain evidence="3">DSM 14365 / CIP 107738 / JCM 11303 / AJ 13395 / SMP-2</strain>
    </source>
</reference>
<dbReference type="AlphaFoldDB" id="D0LY44"/>
<feature type="region of interest" description="Disordered" evidence="1">
    <location>
        <begin position="1"/>
        <end position="38"/>
    </location>
</feature>
<dbReference type="HOGENOM" id="CLU_3328599_0_0_7"/>
<evidence type="ECO:0000313" key="3">
    <source>
        <dbReference type="Proteomes" id="UP000001880"/>
    </source>
</evidence>
<dbReference type="KEGG" id="hoh:Hoch_3694"/>
<organism evidence="2 3">
    <name type="scientific">Haliangium ochraceum (strain DSM 14365 / JCM 11303 / SMP-2)</name>
    <dbReference type="NCBI Taxonomy" id="502025"/>
    <lineage>
        <taxon>Bacteria</taxon>
        <taxon>Pseudomonadati</taxon>
        <taxon>Myxococcota</taxon>
        <taxon>Polyangia</taxon>
        <taxon>Haliangiales</taxon>
        <taxon>Kofleriaceae</taxon>
        <taxon>Haliangium</taxon>
    </lineage>
</organism>
<sequence length="38" mass="4373">MRRRVSRRKLKNRIQQRKQAGNDKAGNSSSKGQKDSDS</sequence>
<accession>D0LY44</accession>
<feature type="compositionally biased region" description="Basic residues" evidence="1">
    <location>
        <begin position="1"/>
        <end position="16"/>
    </location>
</feature>
<dbReference type="Proteomes" id="UP000001880">
    <property type="component" value="Chromosome"/>
</dbReference>
<keyword evidence="3" id="KW-1185">Reference proteome</keyword>
<proteinExistence type="predicted"/>
<protein>
    <submittedName>
        <fullName evidence="2">Uncharacterized protein</fullName>
    </submittedName>
</protein>
<dbReference type="EMBL" id="CP001804">
    <property type="protein sequence ID" value="ACY16194.1"/>
    <property type="molecule type" value="Genomic_DNA"/>
</dbReference>
<evidence type="ECO:0000313" key="2">
    <source>
        <dbReference type="EMBL" id="ACY16194.1"/>
    </source>
</evidence>
<evidence type="ECO:0000256" key="1">
    <source>
        <dbReference type="SAM" id="MobiDB-lite"/>
    </source>
</evidence>
<name>D0LY44_HALO1</name>